<keyword evidence="4" id="KW-1185">Reference proteome</keyword>
<dbReference type="AlphaFoldDB" id="A0A1M5G761"/>
<evidence type="ECO:0000259" key="2">
    <source>
        <dbReference type="Pfam" id="PF17482"/>
    </source>
</evidence>
<dbReference type="Proteomes" id="UP000184485">
    <property type="component" value="Unassembled WGS sequence"/>
</dbReference>
<evidence type="ECO:0000313" key="3">
    <source>
        <dbReference type="EMBL" id="SHF99514.1"/>
    </source>
</evidence>
<dbReference type="RefSeq" id="WP_073054794.1">
    <property type="nucleotide sequence ID" value="NZ_FQUP01000003.1"/>
</dbReference>
<dbReference type="OrthoDB" id="9767864at2"/>
<dbReference type="InterPro" id="IPR020287">
    <property type="entry name" value="Tail_sheath_C"/>
</dbReference>
<dbReference type="STRING" id="1122133.SAMN02745157_3302"/>
<evidence type="ECO:0000256" key="1">
    <source>
        <dbReference type="ARBA" id="ARBA00008005"/>
    </source>
</evidence>
<organism evidence="3 4">
    <name type="scientific">Kaistia soli DSM 19436</name>
    <dbReference type="NCBI Taxonomy" id="1122133"/>
    <lineage>
        <taxon>Bacteria</taxon>
        <taxon>Pseudomonadati</taxon>
        <taxon>Pseudomonadota</taxon>
        <taxon>Alphaproteobacteria</taxon>
        <taxon>Hyphomicrobiales</taxon>
        <taxon>Kaistiaceae</taxon>
        <taxon>Kaistia</taxon>
    </lineage>
</organism>
<feature type="domain" description="Tail sheath protein C-terminal" evidence="2">
    <location>
        <begin position="558"/>
        <end position="662"/>
    </location>
</feature>
<dbReference type="PANTHER" id="PTHR35861:SF1">
    <property type="entry name" value="PHAGE TAIL SHEATH PROTEIN"/>
    <property type="match status" value="1"/>
</dbReference>
<gene>
    <name evidence="3" type="ORF">SAMN02745157_3302</name>
</gene>
<comment type="similarity">
    <text evidence="1">Belongs to the myoviridae tail sheath protein family.</text>
</comment>
<accession>A0A1M5G761</accession>
<dbReference type="Gene3D" id="3.40.50.11780">
    <property type="match status" value="2"/>
</dbReference>
<dbReference type="PANTHER" id="PTHR35861">
    <property type="match status" value="1"/>
</dbReference>
<dbReference type="EMBL" id="FQUP01000003">
    <property type="protein sequence ID" value="SHF99514.1"/>
    <property type="molecule type" value="Genomic_DNA"/>
</dbReference>
<sequence length="669" mass="71079">MPVRPTYPGVYVEEIPSGLKTIAGVSTSVAAFIGTFPRGLLNQAVRLLGLPDFEREYGGVSVASEASYAIQQFFLNGGTECLVVRVASDATAATAAAPATVVAVNGFGNNIVRLSAGRQILGNPADNPGAWGNLLRVEVDYSTRPAAVAAETGALFNVTISLVRVDGDRTVTVASERFINLSMQAGPDNALDTINAGSALVQLNRTGLGALPAANARPAASGTTGGPMPAATAVPAGVTVLNAVVTIAGVVTNIPNFNIPAPASIGAWPGVFQTALRAQAGLLPLASQPYLSEATVELVGDNTALSPLRFSVRLGRNARPFDPAATISFGGAGLATYLLDPAAAVATRAVVAAQQFPLAGGSDGTMPVDVARYRGVRGAKTGMYALEDADLFNIMSIPDAATLTMSDADMRALYTEAEIYCEERRSMLLVDIKPNVARLDQMQAWLSANDTLRHPNAVVYFPRTQISDPNARGRLRSIAPSGTIAGLFARTDTQRGVWKAPAGTDARLRNVQALDYVLTDPENGALNPLGVNCLRTFPVYSNICWGARTLDGADQLASDWKYVPVRRFTLYLEESLYRGTKWVVFEPNDEPLWAQIRLNVGAFMQDLFRKGAFQGSTPRDAYFVRCDADTTTQTDIDNGIVNVEIGFAPLKPAEFVILKIQQIARRVDV</sequence>
<reference evidence="3 4" key="1">
    <citation type="submission" date="2016-11" db="EMBL/GenBank/DDBJ databases">
        <authorList>
            <person name="Jaros S."/>
            <person name="Januszkiewicz K."/>
            <person name="Wedrychowicz H."/>
        </authorList>
    </citation>
    <scope>NUCLEOTIDE SEQUENCE [LARGE SCALE GENOMIC DNA]</scope>
    <source>
        <strain evidence="3 4">DSM 19436</strain>
    </source>
</reference>
<dbReference type="Pfam" id="PF17482">
    <property type="entry name" value="Phage_sheath_1C"/>
    <property type="match status" value="1"/>
</dbReference>
<name>A0A1M5G761_9HYPH</name>
<protein>
    <recommendedName>
        <fullName evidence="2">Tail sheath protein C-terminal domain-containing protein</fullName>
    </recommendedName>
</protein>
<proteinExistence type="inferred from homology"/>
<evidence type="ECO:0000313" key="4">
    <source>
        <dbReference type="Proteomes" id="UP000184485"/>
    </source>
</evidence>
<dbReference type="InterPro" id="IPR052042">
    <property type="entry name" value="Tail_sheath_structural"/>
</dbReference>